<dbReference type="InterPro" id="IPR006115">
    <property type="entry name" value="6PGDH_NADP-bd"/>
</dbReference>
<dbReference type="SUPFAM" id="SSF51735">
    <property type="entry name" value="NAD(P)-binding Rossmann-fold domains"/>
    <property type="match status" value="1"/>
</dbReference>
<dbReference type="Proteomes" id="UP000789901">
    <property type="component" value="Unassembled WGS sequence"/>
</dbReference>
<dbReference type="PANTHER" id="PTHR21363:SF0">
    <property type="entry name" value="PREPHENATE DEHYDROGENASE [NADP(+)]"/>
    <property type="match status" value="1"/>
</dbReference>
<sequence>MEQGEIKALEENIQLNDQVDANSNDDGETNYNESQNVELQGNMTTNITENDIKDKVVNNFAEKNTVIGTNAKVEKSKKDQKLNKNSDDLDEIISHIMGHPESHSPKCAEKVKNSSKSEYKQESMRFITQERRDPGSTNAKKFNAEKSKEDLKKRYKEKLEHIKRTMSFFLQTDNMTVSEHEKGEVEIGIIGLGEMGLMYAKRIVKAGWKRVNVCDRPSYYEQLKVQLKGSGLNVLRDGHAVSRKSDFIIYSVEAENIDKVVAEYGPSTKVGSIVAGQTSVKEPEIRAFEKHLPEDVYIVSCHSLHGPTVDPEGQPLVMIQHRATKAKFELALHIFSCLKSKFVVLSYEEHDRIMADTQAVTHVAFLSMGTAWKTQKQFPWETPQYVGGIENVKVHMALRIYSNKWHVYAGIALMNPTAKIQIKQYSQSVSDLFKLMIQEKEEEFTARAGEFVFGKTRNSSRKPILLSDSILDRFSLSSVPKDKRKPNSHLSLLAMVDCWYSLKINPYEHLMCQTPLFRLWMGITEYLFCNLDMLDEAIHSALYSKDIRADDMEFYSATKGWAECVDIGNTVTYQRRFEDTAKFFEPR</sequence>
<dbReference type="InterPro" id="IPR008927">
    <property type="entry name" value="6-PGluconate_DH-like_C_sf"/>
</dbReference>
<dbReference type="InterPro" id="IPR003099">
    <property type="entry name" value="Prephen_DH"/>
</dbReference>
<feature type="compositionally biased region" description="Polar residues" evidence="2">
    <location>
        <begin position="29"/>
        <end position="43"/>
    </location>
</feature>
<dbReference type="Gene3D" id="1.10.3660.10">
    <property type="entry name" value="6-phosphogluconate dehydrogenase C-terminal like domain"/>
    <property type="match status" value="2"/>
</dbReference>
<dbReference type="Pfam" id="PF03446">
    <property type="entry name" value="NAD_binding_2"/>
    <property type="match status" value="1"/>
</dbReference>
<proteinExistence type="predicted"/>
<dbReference type="InterPro" id="IPR036291">
    <property type="entry name" value="NAD(P)-bd_dom_sf"/>
</dbReference>
<dbReference type="EMBL" id="CAJVQB010004732">
    <property type="protein sequence ID" value="CAG8643975.1"/>
    <property type="molecule type" value="Genomic_DNA"/>
</dbReference>
<dbReference type="InterPro" id="IPR050812">
    <property type="entry name" value="Preph/Arog_dehydrog"/>
</dbReference>
<dbReference type="SUPFAM" id="SSF48179">
    <property type="entry name" value="6-phosphogluconate dehydrogenase C-terminal domain-like"/>
    <property type="match status" value="2"/>
</dbReference>
<keyword evidence="1" id="KW-0560">Oxidoreductase</keyword>
<dbReference type="PROSITE" id="PS51176">
    <property type="entry name" value="PDH_ADH"/>
    <property type="match status" value="1"/>
</dbReference>
<feature type="region of interest" description="Disordered" evidence="2">
    <location>
        <begin position="1"/>
        <end position="43"/>
    </location>
</feature>
<dbReference type="InterPro" id="IPR046825">
    <property type="entry name" value="PDH_C"/>
</dbReference>
<comment type="caution">
    <text evidence="4">The sequence shown here is derived from an EMBL/GenBank/DDBJ whole genome shotgun (WGS) entry which is preliminary data.</text>
</comment>
<dbReference type="Pfam" id="PF20463">
    <property type="entry name" value="PDH_C"/>
    <property type="match status" value="1"/>
</dbReference>
<evidence type="ECO:0000313" key="4">
    <source>
        <dbReference type="EMBL" id="CAG8643975.1"/>
    </source>
</evidence>
<reference evidence="4 5" key="1">
    <citation type="submission" date="2021-06" db="EMBL/GenBank/DDBJ databases">
        <authorList>
            <person name="Kallberg Y."/>
            <person name="Tangrot J."/>
            <person name="Rosling A."/>
        </authorList>
    </citation>
    <scope>NUCLEOTIDE SEQUENCE [LARGE SCALE GENOMIC DNA]</scope>
    <source>
        <strain evidence="4 5">120-4 pot B 10/14</strain>
    </source>
</reference>
<evidence type="ECO:0000313" key="5">
    <source>
        <dbReference type="Proteomes" id="UP000789901"/>
    </source>
</evidence>
<keyword evidence="5" id="KW-1185">Reference proteome</keyword>
<feature type="compositionally biased region" description="Polar residues" evidence="2">
    <location>
        <begin position="13"/>
        <end position="22"/>
    </location>
</feature>
<evidence type="ECO:0000256" key="2">
    <source>
        <dbReference type="SAM" id="MobiDB-lite"/>
    </source>
</evidence>
<feature type="domain" description="Prephenate/arogenate dehydrogenase" evidence="3">
    <location>
        <begin position="185"/>
        <end position="466"/>
    </location>
</feature>
<evidence type="ECO:0000256" key="1">
    <source>
        <dbReference type="ARBA" id="ARBA00023002"/>
    </source>
</evidence>
<protein>
    <submittedName>
        <fullName evidence="4">31661_t:CDS:1</fullName>
    </submittedName>
</protein>
<name>A0ABN7UP43_GIGMA</name>
<dbReference type="Gene3D" id="3.40.50.720">
    <property type="entry name" value="NAD(P)-binding Rossmann-like Domain"/>
    <property type="match status" value="1"/>
</dbReference>
<evidence type="ECO:0000259" key="3">
    <source>
        <dbReference type="PROSITE" id="PS51176"/>
    </source>
</evidence>
<organism evidence="4 5">
    <name type="scientific">Gigaspora margarita</name>
    <dbReference type="NCBI Taxonomy" id="4874"/>
    <lineage>
        <taxon>Eukaryota</taxon>
        <taxon>Fungi</taxon>
        <taxon>Fungi incertae sedis</taxon>
        <taxon>Mucoromycota</taxon>
        <taxon>Glomeromycotina</taxon>
        <taxon>Glomeromycetes</taxon>
        <taxon>Diversisporales</taxon>
        <taxon>Gigasporaceae</taxon>
        <taxon>Gigaspora</taxon>
    </lineage>
</organism>
<gene>
    <name evidence="4" type="ORF">GMARGA_LOCUS8994</name>
</gene>
<feature type="compositionally biased region" description="Basic and acidic residues" evidence="2">
    <location>
        <begin position="1"/>
        <end position="10"/>
    </location>
</feature>
<dbReference type="PANTHER" id="PTHR21363">
    <property type="entry name" value="PREPHENATE DEHYDROGENASE"/>
    <property type="match status" value="1"/>
</dbReference>
<accession>A0ABN7UP43</accession>